<dbReference type="InterPro" id="IPR053163">
    <property type="entry name" value="HTH-type_regulator_Rgg"/>
</dbReference>
<dbReference type="Gene3D" id="1.25.40.10">
    <property type="entry name" value="Tetratricopeptide repeat domain"/>
    <property type="match status" value="1"/>
</dbReference>
<dbReference type="InterPro" id="IPR001387">
    <property type="entry name" value="Cro/C1-type_HTH"/>
</dbReference>
<gene>
    <name evidence="2" type="ORF">H9875_04280</name>
</gene>
<comment type="caution">
    <text evidence="2">The sequence shown here is derived from an EMBL/GenBank/DDBJ whole genome shotgun (WGS) entry which is preliminary data.</text>
</comment>
<reference evidence="2" key="1">
    <citation type="journal article" date="2021" name="PeerJ">
        <title>Extensive microbial diversity within the chicken gut microbiome revealed by metagenomics and culture.</title>
        <authorList>
            <person name="Gilroy R."/>
            <person name="Ravi A."/>
            <person name="Getino M."/>
            <person name="Pursley I."/>
            <person name="Horton D.L."/>
            <person name="Alikhan N.F."/>
            <person name="Baker D."/>
            <person name="Gharbi K."/>
            <person name="Hall N."/>
            <person name="Watson M."/>
            <person name="Adriaenssens E.M."/>
            <person name="Foster-Nyarko E."/>
            <person name="Jarju S."/>
            <person name="Secka A."/>
            <person name="Antonio M."/>
            <person name="Oren A."/>
            <person name="Chaudhuri R.R."/>
            <person name="La Ragione R."/>
            <person name="Hildebrand F."/>
            <person name="Pallen M.J."/>
        </authorList>
    </citation>
    <scope>NUCLEOTIDE SEQUENCE</scope>
    <source>
        <strain evidence="2">CHK173-259</strain>
    </source>
</reference>
<protein>
    <submittedName>
        <fullName evidence="2">Helix-turn-helix domain-containing protein</fullName>
    </submittedName>
</protein>
<dbReference type="InterPro" id="IPR011990">
    <property type="entry name" value="TPR-like_helical_dom_sf"/>
</dbReference>
<evidence type="ECO:0000313" key="3">
    <source>
        <dbReference type="Proteomes" id="UP000886822"/>
    </source>
</evidence>
<dbReference type="SUPFAM" id="SSF47413">
    <property type="entry name" value="lambda repressor-like DNA-binding domains"/>
    <property type="match status" value="1"/>
</dbReference>
<dbReference type="InterPro" id="IPR010982">
    <property type="entry name" value="Lambda_DNA-bd_dom_sf"/>
</dbReference>
<dbReference type="PANTHER" id="PTHR37038:SF14">
    <property type="entry name" value="TRANSCRIPTIONAL ACTIVATOR"/>
    <property type="match status" value="1"/>
</dbReference>
<dbReference type="SMART" id="SM00530">
    <property type="entry name" value="HTH_XRE"/>
    <property type="match status" value="1"/>
</dbReference>
<feature type="domain" description="HTH cro/C1-type" evidence="1">
    <location>
        <begin position="10"/>
        <end position="59"/>
    </location>
</feature>
<dbReference type="AlphaFoldDB" id="A0A9D1QTR3"/>
<dbReference type="GO" id="GO:0003677">
    <property type="term" value="F:DNA binding"/>
    <property type="evidence" value="ECO:0007669"/>
    <property type="project" value="InterPro"/>
</dbReference>
<dbReference type="Pfam" id="PF01381">
    <property type="entry name" value="HTH_3"/>
    <property type="match status" value="1"/>
</dbReference>
<dbReference type="PROSITE" id="PS50943">
    <property type="entry name" value="HTH_CROC1"/>
    <property type="match status" value="1"/>
</dbReference>
<dbReference type="CDD" id="cd00093">
    <property type="entry name" value="HTH_XRE"/>
    <property type="match status" value="1"/>
</dbReference>
<accession>A0A9D1QTR3</accession>
<dbReference type="EMBL" id="DXGJ01000030">
    <property type="protein sequence ID" value="HIW71826.1"/>
    <property type="molecule type" value="Genomic_DNA"/>
</dbReference>
<dbReference type="PANTHER" id="PTHR37038">
    <property type="entry name" value="TRANSCRIPTIONAL REGULATOR-RELATED"/>
    <property type="match status" value="1"/>
</dbReference>
<dbReference type="SUPFAM" id="SSF48452">
    <property type="entry name" value="TPR-like"/>
    <property type="match status" value="1"/>
</dbReference>
<reference evidence="2" key="2">
    <citation type="submission" date="2021-04" db="EMBL/GenBank/DDBJ databases">
        <authorList>
            <person name="Gilroy R."/>
        </authorList>
    </citation>
    <scope>NUCLEOTIDE SEQUENCE</scope>
    <source>
        <strain evidence="2">CHK173-259</strain>
    </source>
</reference>
<evidence type="ECO:0000259" key="1">
    <source>
        <dbReference type="PROSITE" id="PS50943"/>
    </source>
</evidence>
<sequence>MNTQIFVETRKRMHFSQDQLAQGICTQATLSKFERNGKVPSLKILLRLCDRLCLTLDDLFPVSQEDDSERSSVLEIAENHLLQERYQAVLLALRNLGEPTQDSTTFQLRYYFLRGYATALGDGTLGDALYDFSQILNRLDEGHRTMFSTLAYTGMGIAYNRSGDADRAEFFFNKVANEIRNMQFNQRHNIWRALNILNYTAEYYSQRADFVSSDELLDYGVQICSRYHMTYYLARITYLKALNALHRQDPVGPIRQELRDAEAFARLNGNQRVLSLIAGTLNQLDKQ</sequence>
<evidence type="ECO:0000313" key="2">
    <source>
        <dbReference type="EMBL" id="HIW71826.1"/>
    </source>
</evidence>
<dbReference type="Proteomes" id="UP000886822">
    <property type="component" value="Unassembled WGS sequence"/>
</dbReference>
<proteinExistence type="predicted"/>
<organism evidence="2 3">
    <name type="scientific">Candidatus Levilactobacillus faecigallinarum</name>
    <dbReference type="NCBI Taxonomy" id="2838638"/>
    <lineage>
        <taxon>Bacteria</taxon>
        <taxon>Bacillati</taxon>
        <taxon>Bacillota</taxon>
        <taxon>Bacilli</taxon>
        <taxon>Lactobacillales</taxon>
        <taxon>Lactobacillaceae</taxon>
        <taxon>Levilactobacillus</taxon>
    </lineage>
</organism>
<name>A0A9D1QTR3_9LACO</name>